<sequence>METFHRSSTQCPDRHFRSLMSKLSLCPPVSSSSPDLTPKRTHGHMSSTPLRRTVSSSSGRVGVSPSSSHVKKAPHPEEVPVPVLLLLPSALSTTDGSAASSSPCRDEDSLCGRSSDESSASSTCSSADFRPRKPIRAHRARFTRGQRGRFAPMS</sequence>
<reference evidence="2 3" key="1">
    <citation type="submission" date="2014-11" db="EMBL/GenBank/DDBJ databases">
        <authorList>
            <person name="Zhu J."/>
            <person name="Qi W."/>
            <person name="Song R."/>
        </authorList>
    </citation>
    <scope>NUCLEOTIDE SEQUENCE [LARGE SCALE GENOMIC DNA]</scope>
</reference>
<dbReference type="AlphaFoldDB" id="A0A0G4GB10"/>
<dbReference type="Proteomes" id="UP000041254">
    <property type="component" value="Unassembled WGS sequence"/>
</dbReference>
<feature type="region of interest" description="Disordered" evidence="1">
    <location>
        <begin position="92"/>
        <end position="154"/>
    </location>
</feature>
<feature type="compositionally biased region" description="Basic residues" evidence="1">
    <location>
        <begin position="132"/>
        <end position="147"/>
    </location>
</feature>
<dbReference type="EMBL" id="CDMY01000613">
    <property type="protein sequence ID" value="CEM26330.1"/>
    <property type="molecule type" value="Genomic_DNA"/>
</dbReference>
<dbReference type="VEuPathDB" id="CryptoDB:Vbra_17350"/>
<feature type="compositionally biased region" description="Polar residues" evidence="1">
    <location>
        <begin position="93"/>
        <end position="103"/>
    </location>
</feature>
<protein>
    <submittedName>
        <fullName evidence="2">Uncharacterized protein</fullName>
    </submittedName>
</protein>
<feature type="compositionally biased region" description="Low complexity" evidence="1">
    <location>
        <begin position="51"/>
        <end position="68"/>
    </location>
</feature>
<feature type="compositionally biased region" description="Low complexity" evidence="1">
    <location>
        <begin position="117"/>
        <end position="126"/>
    </location>
</feature>
<evidence type="ECO:0000256" key="1">
    <source>
        <dbReference type="SAM" id="MobiDB-lite"/>
    </source>
</evidence>
<accession>A0A0G4GB10</accession>
<feature type="compositionally biased region" description="Low complexity" evidence="1">
    <location>
        <begin position="24"/>
        <end position="36"/>
    </location>
</feature>
<name>A0A0G4GB10_VITBC</name>
<dbReference type="InParanoid" id="A0A0G4GB10"/>
<organism evidence="2 3">
    <name type="scientific">Vitrella brassicaformis (strain CCMP3155)</name>
    <dbReference type="NCBI Taxonomy" id="1169540"/>
    <lineage>
        <taxon>Eukaryota</taxon>
        <taxon>Sar</taxon>
        <taxon>Alveolata</taxon>
        <taxon>Colpodellida</taxon>
        <taxon>Vitrellaceae</taxon>
        <taxon>Vitrella</taxon>
    </lineage>
</organism>
<keyword evidence="3" id="KW-1185">Reference proteome</keyword>
<evidence type="ECO:0000313" key="3">
    <source>
        <dbReference type="Proteomes" id="UP000041254"/>
    </source>
</evidence>
<gene>
    <name evidence="2" type="ORF">Vbra_17350</name>
</gene>
<evidence type="ECO:0000313" key="2">
    <source>
        <dbReference type="EMBL" id="CEM26330.1"/>
    </source>
</evidence>
<feature type="compositionally biased region" description="Basic and acidic residues" evidence="1">
    <location>
        <begin position="104"/>
        <end position="116"/>
    </location>
</feature>
<proteinExistence type="predicted"/>
<feature type="region of interest" description="Disordered" evidence="1">
    <location>
        <begin position="24"/>
        <end position="78"/>
    </location>
</feature>